<evidence type="ECO:0000313" key="1">
    <source>
        <dbReference type="EMBL" id="VUS89329.1"/>
    </source>
</evidence>
<dbReference type="AlphaFoldDB" id="A0A564M604"/>
<reference evidence="1 2" key="1">
    <citation type="submission" date="2019-07" db="EMBL/GenBank/DDBJ databases">
        <authorList>
            <person name="Brisse S."/>
            <person name="Rodrigues C."/>
            <person name="Thorpe H."/>
        </authorList>
    </citation>
    <scope>NUCLEOTIDE SEQUENCE [LARGE SCALE GENOMIC DNA]</scope>
    <source>
        <strain evidence="1">SB6422</strain>
    </source>
</reference>
<dbReference type="Proteomes" id="UP000317374">
    <property type="component" value="Unassembled WGS sequence"/>
</dbReference>
<accession>A0A564M604</accession>
<name>A0A564M604_9ENTR</name>
<evidence type="ECO:0008006" key="3">
    <source>
        <dbReference type="Google" id="ProtNLM"/>
    </source>
</evidence>
<dbReference type="OrthoDB" id="5678344at2"/>
<gene>
    <name evidence="1" type="ORF">SB6422_02796</name>
</gene>
<organism evidence="1 2">
    <name type="scientific">Klebsiella huaxiensis</name>
    <dbReference type="NCBI Taxonomy" id="2153354"/>
    <lineage>
        <taxon>Bacteria</taxon>
        <taxon>Pseudomonadati</taxon>
        <taxon>Pseudomonadota</taxon>
        <taxon>Gammaproteobacteria</taxon>
        <taxon>Enterobacterales</taxon>
        <taxon>Enterobacteriaceae</taxon>
        <taxon>Klebsiella/Raoultella group</taxon>
        <taxon>Klebsiella</taxon>
    </lineage>
</organism>
<proteinExistence type="predicted"/>
<protein>
    <recommendedName>
        <fullName evidence="3">Eaa protein</fullName>
    </recommendedName>
</protein>
<dbReference type="EMBL" id="CABGGW010000045">
    <property type="protein sequence ID" value="VUS89329.1"/>
    <property type="molecule type" value="Genomic_DNA"/>
</dbReference>
<evidence type="ECO:0000313" key="2">
    <source>
        <dbReference type="Proteomes" id="UP000317374"/>
    </source>
</evidence>
<sequence length="348" mass="38491">MTSKLTREQLIEELKRRILVTENYPDLEAAQIDAIICKIALAAMDSEPVAWMHSNNDIGIPAITVSQKIGHYWMAEFENVQPLYRHAQPAPETEREPIAWLNDAYLARGVVDGEAGSEDAGPGYIPVYREASPAPVAMDDTKLRELFDSWFASDCSFDLSPEASEADNIAWRESYWYVWQRCRAAMLQAVPLTNEGDIALHNYRTALEGIGHIRRTLEETFGGLHGTHVEPDVLMDCKTICDAIYAAYSGNSPAIPDGSFSGLFSSARALLDALYEFGPDEIAISEHVTNLEDALRNAAAPTGIQIIPDGYVIVPKEPTAQMYDAGDRQMATKQVWNAMLAAAPQEVR</sequence>